<dbReference type="Proteomes" id="UP000319432">
    <property type="component" value="Chromosome"/>
</dbReference>
<keyword evidence="3" id="KW-1185">Reference proteome</keyword>
<proteinExistence type="predicted"/>
<evidence type="ECO:0000313" key="3">
    <source>
        <dbReference type="Proteomes" id="UP000319432"/>
    </source>
</evidence>
<protein>
    <submittedName>
        <fullName evidence="2">Uncharacterized protein</fullName>
    </submittedName>
</protein>
<name>A0A518V882_BRELA</name>
<reference evidence="2 3" key="1">
    <citation type="submission" date="2018-11" db="EMBL/GenBank/DDBJ databases">
        <title>Phylogenetic determinants of toxin gene distribution in genomes of Brevibacillus laterosporus.</title>
        <authorList>
            <person name="Glare T.R."/>
            <person name="Durrant A."/>
            <person name="Berry C."/>
            <person name="Palma L."/>
            <person name="Ormskirk M."/>
            <person name="Cox M.O."/>
        </authorList>
    </citation>
    <scope>NUCLEOTIDE SEQUENCE [LARGE SCALE GENOMIC DNA]</scope>
    <source>
        <strain evidence="2 3">1821L</strain>
    </source>
</reference>
<evidence type="ECO:0000256" key="1">
    <source>
        <dbReference type="SAM" id="MobiDB-lite"/>
    </source>
</evidence>
<accession>A0A518V882</accession>
<dbReference type="AlphaFoldDB" id="A0A518V882"/>
<evidence type="ECO:0000313" key="2">
    <source>
        <dbReference type="EMBL" id="QDX93173.1"/>
    </source>
</evidence>
<organism evidence="2 3">
    <name type="scientific">Brevibacillus laterosporus</name>
    <name type="common">Bacillus laterosporus</name>
    <dbReference type="NCBI Taxonomy" id="1465"/>
    <lineage>
        <taxon>Bacteria</taxon>
        <taxon>Bacillati</taxon>
        <taxon>Bacillota</taxon>
        <taxon>Bacilli</taxon>
        <taxon>Bacillales</taxon>
        <taxon>Paenibacillaceae</taxon>
        <taxon>Brevibacillus</taxon>
    </lineage>
</organism>
<dbReference type="EMBL" id="CP033464">
    <property type="protein sequence ID" value="QDX93173.1"/>
    <property type="molecule type" value="Genomic_DNA"/>
</dbReference>
<gene>
    <name evidence="2" type="ORF">EEL30_13170</name>
</gene>
<sequence>MSRDIDVKVAGSLGMRKRGKNDTVQNPKSGRYRVNPIRRRRNDGVYRRNRNSDGVYGSNCNSDGDDGDDSNKTFSPPPHCFILYM</sequence>
<feature type="region of interest" description="Disordered" evidence="1">
    <location>
        <begin position="1"/>
        <end position="77"/>
    </location>
</feature>